<evidence type="ECO:0000256" key="2">
    <source>
        <dbReference type="ARBA" id="ARBA00022723"/>
    </source>
</evidence>
<dbReference type="GO" id="GO:0005737">
    <property type="term" value="C:cytoplasm"/>
    <property type="evidence" value="ECO:0007669"/>
    <property type="project" value="TreeGrafter"/>
</dbReference>
<dbReference type="EMBL" id="FNNG01000011">
    <property type="protein sequence ID" value="SDX45089.1"/>
    <property type="molecule type" value="Genomic_DNA"/>
</dbReference>
<dbReference type="InterPro" id="IPR003029">
    <property type="entry name" value="S1_domain"/>
</dbReference>
<dbReference type="PANTHER" id="PTHR30001">
    <property type="entry name" value="RIBONUCLEASE"/>
    <property type="match status" value="1"/>
</dbReference>
<dbReference type="GO" id="GO:0004540">
    <property type="term" value="F:RNA nuclease activity"/>
    <property type="evidence" value="ECO:0007669"/>
    <property type="project" value="InterPro"/>
</dbReference>
<dbReference type="InterPro" id="IPR004659">
    <property type="entry name" value="RNase_E/G"/>
</dbReference>
<dbReference type="PANTHER" id="PTHR30001:SF0">
    <property type="entry name" value="RIBONUCLEASE G"/>
    <property type="match status" value="1"/>
</dbReference>
<dbReference type="GO" id="GO:0003723">
    <property type="term" value="F:RNA binding"/>
    <property type="evidence" value="ECO:0007669"/>
    <property type="project" value="UniProtKB-KW"/>
</dbReference>
<dbReference type="SMART" id="SM00316">
    <property type="entry name" value="S1"/>
    <property type="match status" value="1"/>
</dbReference>
<dbReference type="AlphaFoldDB" id="A0A1H3BV89"/>
<accession>A0A1H3BV89</accession>
<keyword evidence="5" id="KW-0694">RNA-binding</keyword>
<feature type="domain" description="S1 motif" evidence="6">
    <location>
        <begin position="38"/>
        <end position="120"/>
    </location>
</feature>
<comment type="cofactor">
    <cofactor evidence="1">
        <name>Mg(2+)</name>
        <dbReference type="ChEBI" id="CHEBI:18420"/>
    </cofactor>
</comment>
<keyword evidence="3" id="KW-0378">Hydrolase</keyword>
<dbReference type="SUPFAM" id="SSF50249">
    <property type="entry name" value="Nucleic acid-binding proteins"/>
    <property type="match status" value="1"/>
</dbReference>
<evidence type="ECO:0000313" key="7">
    <source>
        <dbReference type="EMBL" id="SDX45089.1"/>
    </source>
</evidence>
<dbReference type="RefSeq" id="WP_093753851.1">
    <property type="nucleotide sequence ID" value="NZ_FNNG01000011.1"/>
</dbReference>
<keyword evidence="2" id="KW-0479">Metal-binding</keyword>
<gene>
    <name evidence="7" type="ORF">SAMN05660923_02314</name>
</gene>
<dbReference type="Pfam" id="PF10150">
    <property type="entry name" value="RNase_E_G"/>
    <property type="match status" value="1"/>
</dbReference>
<keyword evidence="4" id="KW-0460">Magnesium</keyword>
<reference evidence="7 8" key="1">
    <citation type="submission" date="2016-10" db="EMBL/GenBank/DDBJ databases">
        <authorList>
            <person name="de Groot N.N."/>
        </authorList>
    </citation>
    <scope>NUCLEOTIDE SEQUENCE [LARGE SCALE GENOMIC DNA]</scope>
    <source>
        <strain evidence="7 8">DSM 23310</strain>
    </source>
</reference>
<dbReference type="Proteomes" id="UP000198828">
    <property type="component" value="Unassembled WGS sequence"/>
</dbReference>
<dbReference type="GO" id="GO:0046872">
    <property type="term" value="F:metal ion binding"/>
    <property type="evidence" value="ECO:0007669"/>
    <property type="project" value="UniProtKB-KW"/>
</dbReference>
<protein>
    <submittedName>
        <fullName evidence="7">Ribonuclease G</fullName>
    </submittedName>
</protein>
<keyword evidence="8" id="KW-1185">Reference proteome</keyword>
<dbReference type="GO" id="GO:0006364">
    <property type="term" value="P:rRNA processing"/>
    <property type="evidence" value="ECO:0007669"/>
    <property type="project" value="TreeGrafter"/>
</dbReference>
<dbReference type="NCBIfam" id="TIGR00757">
    <property type="entry name" value="RNaseEG"/>
    <property type="match status" value="1"/>
</dbReference>
<evidence type="ECO:0000256" key="1">
    <source>
        <dbReference type="ARBA" id="ARBA00001946"/>
    </source>
</evidence>
<evidence type="ECO:0000313" key="8">
    <source>
        <dbReference type="Proteomes" id="UP000198828"/>
    </source>
</evidence>
<name>A0A1H3BV89_9FIRM</name>
<dbReference type="CDD" id="cd04453">
    <property type="entry name" value="S1_RNase_E"/>
    <property type="match status" value="1"/>
</dbReference>
<dbReference type="OrthoDB" id="9804278at2"/>
<evidence type="ECO:0000256" key="4">
    <source>
        <dbReference type="ARBA" id="ARBA00022842"/>
    </source>
</evidence>
<sequence length="412" mass="47251">MDYIFVDSKDNVEIIGLVEDYNLVELYIDDKEKEKQVGNIYRGRVENVLPGMEAAFIDIGEGKNAYLYIKQALPKGMEKDKKVNIGELIKKGDEIIVQVLKEPSKNKGAKVTTHITLPGRYVILTPYSNKISLSRKIVNTDEIERLKGIGKSIIKHGYGMIFRTKAAGIKRELLEEEYNLLIDMFKKIERERNFLPCPKLIYKEIDLSHQIIRDVYSEKVNKIILNDREKYESILSFQGVMFPKLDEKIHYDKDFNIFYHREIMEGIKTALNRKVFLKSGGYIVIDETEALTAIDVNTGKFIGDNSLEDTVVKTNLEACEEIARQIRLRDITGIIIIDFIDMKDNKDVSMVLERLEECLSSDRNKANIIGITKLGLVELTRKKTRNSLTSSFIKECSNCNGSGRILYRGIDN</sequence>
<evidence type="ECO:0000256" key="3">
    <source>
        <dbReference type="ARBA" id="ARBA00022801"/>
    </source>
</evidence>
<dbReference type="InterPro" id="IPR019307">
    <property type="entry name" value="RNA-bd_AU-1/RNase_E/G"/>
</dbReference>
<dbReference type="PROSITE" id="PS50126">
    <property type="entry name" value="S1"/>
    <property type="match status" value="1"/>
</dbReference>
<proteinExistence type="predicted"/>
<evidence type="ECO:0000259" key="6">
    <source>
        <dbReference type="PROSITE" id="PS50126"/>
    </source>
</evidence>
<dbReference type="InterPro" id="IPR012340">
    <property type="entry name" value="NA-bd_OB-fold"/>
</dbReference>
<evidence type="ECO:0000256" key="5">
    <source>
        <dbReference type="ARBA" id="ARBA00022884"/>
    </source>
</evidence>
<dbReference type="Gene3D" id="2.40.50.140">
    <property type="entry name" value="Nucleic acid-binding proteins"/>
    <property type="match status" value="1"/>
</dbReference>
<dbReference type="GO" id="GO:0016787">
    <property type="term" value="F:hydrolase activity"/>
    <property type="evidence" value="ECO:0007669"/>
    <property type="project" value="UniProtKB-KW"/>
</dbReference>
<organism evidence="7 8">
    <name type="scientific">Tepidimicrobium xylanilyticum</name>
    <dbReference type="NCBI Taxonomy" id="1123352"/>
    <lineage>
        <taxon>Bacteria</taxon>
        <taxon>Bacillati</taxon>
        <taxon>Bacillota</taxon>
        <taxon>Tissierellia</taxon>
        <taxon>Tissierellales</taxon>
        <taxon>Tepidimicrobiaceae</taxon>
        <taxon>Tepidimicrobium</taxon>
    </lineage>
</organism>